<dbReference type="Pfam" id="PF23500">
    <property type="entry name" value="DUF7133"/>
    <property type="match status" value="1"/>
</dbReference>
<reference evidence="8 9" key="1">
    <citation type="submission" date="2020-03" db="EMBL/GenBank/DDBJ databases">
        <authorList>
            <person name="Kim M.K."/>
        </authorList>
    </citation>
    <scope>NUCLEOTIDE SEQUENCE [LARGE SCALE GENOMIC DNA]</scope>
    <source>
        <strain evidence="8 9">BT328</strain>
    </source>
</reference>
<dbReference type="GO" id="GO:0046872">
    <property type="term" value="F:metal ion binding"/>
    <property type="evidence" value="ECO:0007669"/>
    <property type="project" value="UniProtKB-KW"/>
</dbReference>
<feature type="chain" id="PRO_5026271027" evidence="6">
    <location>
        <begin position="24"/>
        <end position="785"/>
    </location>
</feature>
<dbReference type="InterPro" id="IPR011041">
    <property type="entry name" value="Quinoprot_gluc/sorb_DH_b-prop"/>
</dbReference>
<evidence type="ECO:0000256" key="2">
    <source>
        <dbReference type="ARBA" id="ARBA00022723"/>
    </source>
</evidence>
<evidence type="ECO:0000313" key="8">
    <source>
        <dbReference type="EMBL" id="QIP13653.1"/>
    </source>
</evidence>
<keyword evidence="3 4" id="KW-0408">Iron</keyword>
<accession>A0A6G9AN71</accession>
<evidence type="ECO:0000313" key="9">
    <source>
        <dbReference type="Proteomes" id="UP000501802"/>
    </source>
</evidence>
<evidence type="ECO:0000256" key="6">
    <source>
        <dbReference type="SAM" id="SignalP"/>
    </source>
</evidence>
<dbReference type="RefSeq" id="WP_167208933.1">
    <property type="nucleotide sequence ID" value="NZ_CP050063.1"/>
</dbReference>
<evidence type="ECO:0000259" key="7">
    <source>
        <dbReference type="PROSITE" id="PS51007"/>
    </source>
</evidence>
<dbReference type="InterPro" id="IPR011042">
    <property type="entry name" value="6-blade_b-propeller_TolB-like"/>
</dbReference>
<keyword evidence="1 4" id="KW-0349">Heme</keyword>
<dbReference type="SUPFAM" id="SSF50952">
    <property type="entry name" value="Soluble quinoprotein glucose dehydrogenase"/>
    <property type="match status" value="1"/>
</dbReference>
<protein>
    <submittedName>
        <fullName evidence="8">Cytochrome C</fullName>
    </submittedName>
</protein>
<organism evidence="8 9">
    <name type="scientific">Spirosoma aureum</name>
    <dbReference type="NCBI Taxonomy" id="2692134"/>
    <lineage>
        <taxon>Bacteria</taxon>
        <taxon>Pseudomonadati</taxon>
        <taxon>Bacteroidota</taxon>
        <taxon>Cytophagia</taxon>
        <taxon>Cytophagales</taxon>
        <taxon>Cytophagaceae</taxon>
        <taxon>Spirosoma</taxon>
    </lineage>
</organism>
<dbReference type="InterPro" id="IPR036909">
    <property type="entry name" value="Cyt_c-like_dom_sf"/>
</dbReference>
<dbReference type="InterPro" id="IPR055557">
    <property type="entry name" value="DUF7133"/>
</dbReference>
<dbReference type="GO" id="GO:0020037">
    <property type="term" value="F:heme binding"/>
    <property type="evidence" value="ECO:0007669"/>
    <property type="project" value="InterPro"/>
</dbReference>
<proteinExistence type="predicted"/>
<evidence type="ECO:0000256" key="1">
    <source>
        <dbReference type="ARBA" id="ARBA00022617"/>
    </source>
</evidence>
<dbReference type="AlphaFoldDB" id="A0A6G9AN71"/>
<feature type="signal peptide" evidence="6">
    <location>
        <begin position="1"/>
        <end position="23"/>
    </location>
</feature>
<dbReference type="Gene3D" id="1.10.760.10">
    <property type="entry name" value="Cytochrome c-like domain"/>
    <property type="match status" value="1"/>
</dbReference>
<dbReference type="PROSITE" id="PS51007">
    <property type="entry name" value="CYTC"/>
    <property type="match status" value="1"/>
</dbReference>
<evidence type="ECO:0000256" key="5">
    <source>
        <dbReference type="SAM" id="MobiDB-lite"/>
    </source>
</evidence>
<sequence length="785" mass="87192">MKRKLSILSLIAFSMLVVTCRVAQKSATTADQSTAQQTPAVQADTIPAFTANPSPAQLTPEQSVRSFRVPKGYHMELVASDPMIKEPVAIAWDGNARMYVAEMSSYMQDVDGSHEHDPVSRVMLLEDTDNDGKMDKSSVFIDKLVLPRMILCIDHELLVNETDTYDIYSYKDTNGDGVADAKKPVFQLGKKAPGNLEHQRSGLDWNLDNWIYVTVDPVRFRYKNGVLKADSLPSGSNGQWGLTHDNYGRLFFSRAGGEIPASGFQINPAYGALEFPDQYSEEFNAVWPIIATPDIQGGLRRLRLPDSTLNHFTASNGQSIFRGDKLPADLVGDYLIGEPVARIIRRAKVINTNGKLTLENAYKQQEFIASTDMNFRPVNTYTGPDGCLYIVDMNRGIIQESQWTPKDSYLRPQIQRLGLDKNVQHGRIYRLVHDGMRPGPKPKMLDESASKLITYLDHPNGWWRDNAQKQLVILGDKSVVPVLKQIAVGEQGSLSRKPSTLGRLHALWTLEGLDSIDKDVLFTVMKDEDPQLRRAAIWISERYIKQGDEQVLDKVSELKNDPSYDVRTQLVLSTHDSKSAKAKALNNEIVAQNASSEMLASARKSQLKNDAVKTYGLRLGRLEESDRKMVMAGASTFKTLCATCHGPDGKGLAVGGSSMVAPPLFGSKRIVGEKDVLIKILLHGLHGPVDEKSYPDVMPSMAANDDEWIASVLSYIRYEFGYTGNFPPSPPSTTPRPANGGIPPEVLKRRNFKPFVQTDEVKKIRQETAGRTQAWTLADLEKAGQ</sequence>
<dbReference type="Gene3D" id="1.25.10.10">
    <property type="entry name" value="Leucine-rich Repeat Variant"/>
    <property type="match status" value="1"/>
</dbReference>
<dbReference type="PANTHER" id="PTHR33546">
    <property type="entry name" value="LARGE, MULTIFUNCTIONAL SECRETED PROTEIN-RELATED"/>
    <property type="match status" value="1"/>
</dbReference>
<name>A0A6G9AN71_9BACT</name>
<dbReference type="InterPro" id="IPR016024">
    <property type="entry name" value="ARM-type_fold"/>
</dbReference>
<keyword evidence="9" id="KW-1185">Reference proteome</keyword>
<dbReference type="Proteomes" id="UP000501802">
    <property type="component" value="Chromosome"/>
</dbReference>
<dbReference type="Gene3D" id="2.120.10.30">
    <property type="entry name" value="TolB, C-terminal domain"/>
    <property type="match status" value="1"/>
</dbReference>
<dbReference type="SUPFAM" id="SSF48371">
    <property type="entry name" value="ARM repeat"/>
    <property type="match status" value="1"/>
</dbReference>
<feature type="domain" description="Cytochrome c" evidence="7">
    <location>
        <begin position="628"/>
        <end position="720"/>
    </location>
</feature>
<dbReference type="PANTHER" id="PTHR33546:SF1">
    <property type="entry name" value="LARGE, MULTIFUNCTIONAL SECRETED PROTEIN"/>
    <property type="match status" value="1"/>
</dbReference>
<dbReference type="GO" id="GO:0009055">
    <property type="term" value="F:electron transfer activity"/>
    <property type="evidence" value="ECO:0007669"/>
    <property type="project" value="InterPro"/>
</dbReference>
<evidence type="ECO:0000256" key="3">
    <source>
        <dbReference type="ARBA" id="ARBA00023004"/>
    </source>
</evidence>
<dbReference type="KEGG" id="spib:G8759_13985"/>
<evidence type="ECO:0000256" key="4">
    <source>
        <dbReference type="PROSITE-ProRule" id="PRU00433"/>
    </source>
</evidence>
<dbReference type="EMBL" id="CP050063">
    <property type="protein sequence ID" value="QIP13653.1"/>
    <property type="molecule type" value="Genomic_DNA"/>
</dbReference>
<dbReference type="SUPFAM" id="SSF46626">
    <property type="entry name" value="Cytochrome c"/>
    <property type="match status" value="1"/>
</dbReference>
<keyword evidence="6" id="KW-0732">Signal</keyword>
<dbReference type="Pfam" id="PF13442">
    <property type="entry name" value="Cytochrome_CBB3"/>
    <property type="match status" value="1"/>
</dbReference>
<dbReference type="InterPro" id="IPR009056">
    <property type="entry name" value="Cyt_c-like_dom"/>
</dbReference>
<dbReference type="InterPro" id="IPR011989">
    <property type="entry name" value="ARM-like"/>
</dbReference>
<feature type="region of interest" description="Disordered" evidence="5">
    <location>
        <begin position="727"/>
        <end position="746"/>
    </location>
</feature>
<keyword evidence="2 4" id="KW-0479">Metal-binding</keyword>
<gene>
    <name evidence="8" type="ORF">G8759_13985</name>
</gene>